<dbReference type="InterPro" id="IPR023393">
    <property type="entry name" value="START-like_dom_sf"/>
</dbReference>
<gene>
    <name evidence="2" type="ORF">ACFQEU_17770</name>
</gene>
<dbReference type="Proteomes" id="UP001596442">
    <property type="component" value="Unassembled WGS sequence"/>
</dbReference>
<accession>A0ABD5SEB3</accession>
<sequence length="146" mass="16396">MTTSSIRTLVARMFGLAFLAVALSACSTVSKDWQLQKQQGALKYYTRMGPTDSLPEFRATVDVDAPVDKVMNFIMDFSRHAEWVHGCELSRILAMDDFSTAYIYQVTKLPVVSGRDMIMLAEIVRDEQTKQVAINLSAEPSYCDNN</sequence>
<dbReference type="PROSITE" id="PS51257">
    <property type="entry name" value="PROKAR_LIPOPROTEIN"/>
    <property type="match status" value="1"/>
</dbReference>
<dbReference type="AlphaFoldDB" id="A0ABD5SEB3"/>
<organism evidence="2 3">
    <name type="scientific">Halorubrum tibetense</name>
    <dbReference type="NCBI Taxonomy" id="175631"/>
    <lineage>
        <taxon>Archaea</taxon>
        <taxon>Methanobacteriati</taxon>
        <taxon>Methanobacteriota</taxon>
        <taxon>Stenosarchaea group</taxon>
        <taxon>Halobacteria</taxon>
        <taxon>Halobacteriales</taxon>
        <taxon>Haloferacaceae</taxon>
        <taxon>Halorubrum</taxon>
    </lineage>
</organism>
<evidence type="ECO:0000313" key="3">
    <source>
        <dbReference type="Proteomes" id="UP001596442"/>
    </source>
</evidence>
<evidence type="ECO:0000313" key="2">
    <source>
        <dbReference type="EMBL" id="MFC6755300.1"/>
    </source>
</evidence>
<proteinExistence type="predicted"/>
<feature type="non-terminal residue" evidence="2">
    <location>
        <position position="146"/>
    </location>
</feature>
<protein>
    <submittedName>
        <fullName evidence="2">START domain-containing protein</fullName>
    </submittedName>
</protein>
<dbReference type="Pfam" id="PF01852">
    <property type="entry name" value="START"/>
    <property type="match status" value="1"/>
</dbReference>
<name>A0ABD5SEB3_9EURY</name>
<dbReference type="SUPFAM" id="SSF55961">
    <property type="entry name" value="Bet v1-like"/>
    <property type="match status" value="1"/>
</dbReference>
<comment type="caution">
    <text evidence="2">The sequence shown here is derived from an EMBL/GenBank/DDBJ whole genome shotgun (WGS) entry which is preliminary data.</text>
</comment>
<keyword evidence="3" id="KW-1185">Reference proteome</keyword>
<dbReference type="EMBL" id="JBHSWW010000689">
    <property type="protein sequence ID" value="MFC6755300.1"/>
    <property type="molecule type" value="Genomic_DNA"/>
</dbReference>
<feature type="domain" description="START" evidence="1">
    <location>
        <begin position="31"/>
        <end position="132"/>
    </location>
</feature>
<dbReference type="Gene3D" id="3.30.530.20">
    <property type="match status" value="1"/>
</dbReference>
<dbReference type="RefSeq" id="WP_379784307.1">
    <property type="nucleotide sequence ID" value="NZ_JBHSWW010000689.1"/>
</dbReference>
<reference evidence="2 3" key="1">
    <citation type="journal article" date="2019" name="Int. J. Syst. Evol. Microbiol.">
        <title>The Global Catalogue of Microorganisms (GCM) 10K type strain sequencing project: providing services to taxonomists for standard genome sequencing and annotation.</title>
        <authorList>
            <consortium name="The Broad Institute Genomics Platform"/>
            <consortium name="The Broad Institute Genome Sequencing Center for Infectious Disease"/>
            <person name="Wu L."/>
            <person name="Ma J."/>
        </authorList>
    </citation>
    <scope>NUCLEOTIDE SEQUENCE [LARGE SCALE GENOMIC DNA]</scope>
    <source>
        <strain evidence="2 3">CGMCC 1.3239</strain>
    </source>
</reference>
<evidence type="ECO:0000259" key="1">
    <source>
        <dbReference type="Pfam" id="PF01852"/>
    </source>
</evidence>
<dbReference type="InterPro" id="IPR002913">
    <property type="entry name" value="START_lipid-bd_dom"/>
</dbReference>